<evidence type="ECO:0000313" key="4">
    <source>
        <dbReference type="EMBL" id="GAI25604.1"/>
    </source>
</evidence>
<comment type="similarity">
    <text evidence="2">Belongs to the AB hydrolase superfamily. FUS2 hydrolase family.</text>
</comment>
<dbReference type="Gene3D" id="3.40.50.1820">
    <property type="entry name" value="alpha/beta hydrolase"/>
    <property type="match status" value="1"/>
</dbReference>
<dbReference type="InterPro" id="IPR050261">
    <property type="entry name" value="FrsA_esterase"/>
</dbReference>
<dbReference type="SUPFAM" id="SSF53474">
    <property type="entry name" value="alpha/beta-Hydrolases"/>
    <property type="match status" value="1"/>
</dbReference>
<dbReference type="InterPro" id="IPR029058">
    <property type="entry name" value="AB_hydrolase_fold"/>
</dbReference>
<dbReference type="Pfam" id="PF00561">
    <property type="entry name" value="Abhydrolase_1"/>
    <property type="match status" value="1"/>
</dbReference>
<evidence type="ECO:0000259" key="3">
    <source>
        <dbReference type="Pfam" id="PF00561"/>
    </source>
</evidence>
<feature type="non-terminal residue" evidence="4">
    <location>
        <position position="1"/>
    </location>
</feature>
<dbReference type="EMBL" id="BARV01020285">
    <property type="protein sequence ID" value="GAI25604.1"/>
    <property type="molecule type" value="Genomic_DNA"/>
</dbReference>
<evidence type="ECO:0000256" key="1">
    <source>
        <dbReference type="ARBA" id="ARBA00022801"/>
    </source>
</evidence>
<accession>X1P3W4</accession>
<reference evidence="4" key="1">
    <citation type="journal article" date="2014" name="Front. Microbiol.">
        <title>High frequency of phylogenetically diverse reductive dehalogenase-homologous genes in deep subseafloor sedimentary metagenomes.</title>
        <authorList>
            <person name="Kawai M."/>
            <person name="Futagami T."/>
            <person name="Toyoda A."/>
            <person name="Takaki Y."/>
            <person name="Nishi S."/>
            <person name="Hori S."/>
            <person name="Arai W."/>
            <person name="Tsubouchi T."/>
            <person name="Morono Y."/>
            <person name="Uchiyama I."/>
            <person name="Ito T."/>
            <person name="Fujiyama A."/>
            <person name="Inagaki F."/>
            <person name="Takami H."/>
        </authorList>
    </citation>
    <scope>NUCLEOTIDE SEQUENCE</scope>
    <source>
        <strain evidence="4">Expedition CK06-06</strain>
    </source>
</reference>
<comment type="caution">
    <text evidence="4">The sequence shown here is derived from an EMBL/GenBank/DDBJ whole genome shotgun (WGS) entry which is preliminary data.</text>
</comment>
<protein>
    <recommendedName>
        <fullName evidence="3">AB hydrolase-1 domain-containing protein</fullName>
    </recommendedName>
</protein>
<dbReference type="PANTHER" id="PTHR22946:SF9">
    <property type="entry name" value="POLYKETIDE TRANSFERASE AF380"/>
    <property type="match status" value="1"/>
</dbReference>
<dbReference type="InterPro" id="IPR000073">
    <property type="entry name" value="AB_hydrolase_1"/>
</dbReference>
<dbReference type="GO" id="GO:0016788">
    <property type="term" value="F:hydrolase activity, acting on ester bonds"/>
    <property type="evidence" value="ECO:0007669"/>
    <property type="project" value="UniProtKB-ARBA"/>
</dbReference>
<name>X1P3W4_9ZZZZ</name>
<proteinExistence type="inferred from homology"/>
<organism evidence="4">
    <name type="scientific">marine sediment metagenome</name>
    <dbReference type="NCBI Taxonomy" id="412755"/>
    <lineage>
        <taxon>unclassified sequences</taxon>
        <taxon>metagenomes</taxon>
        <taxon>ecological metagenomes</taxon>
    </lineage>
</organism>
<keyword evidence="1" id="KW-0378">Hydrolase</keyword>
<dbReference type="AlphaFoldDB" id="X1P3W4"/>
<feature type="domain" description="AB hydrolase-1" evidence="3">
    <location>
        <begin position="1"/>
        <end position="122"/>
    </location>
</feature>
<sequence>PTVCICHGIPAKSPDPSDRGYPLLAERICRQGFAVFIFNFRGTGASGGNLDILGWTRDLKAAIDYLCALPEIDRSRLSLLGFSGGAAVSAYVASQDKRVSSIVTCACPAEFTFFLNADEPQSILDHFRSIGTIRDENFPQSTEEWLGGFGLVSPIRYVAGIAPRPLLLVHGNKDEMVDVSHAYKLYDSAGEPKQIVIVDGADHNLRQNDRAIAIVIDWLKSRAIN</sequence>
<evidence type="ECO:0000256" key="2">
    <source>
        <dbReference type="ARBA" id="ARBA00038115"/>
    </source>
</evidence>
<gene>
    <name evidence="4" type="ORF">S06H3_33894</name>
</gene>
<dbReference type="PANTHER" id="PTHR22946">
    <property type="entry name" value="DIENELACTONE HYDROLASE DOMAIN-CONTAINING PROTEIN-RELATED"/>
    <property type="match status" value="1"/>
</dbReference>